<evidence type="ECO:0000313" key="1">
    <source>
        <dbReference type="EMBL" id="EDZ92428.1"/>
    </source>
</evidence>
<reference evidence="1 2" key="1">
    <citation type="journal article" date="2011" name="Appl. Environ. Microbiol.">
        <title>Contribution of a Sodium Ion Gradient to Energy Conservation during Fermentation in the Cyanobacterium Arthrospira (Spirulina) maxima CS-328.</title>
        <authorList>
            <person name="Carrieri D."/>
            <person name="Ananyev G."/>
            <person name="Lenz O."/>
            <person name="Bryant D.A."/>
            <person name="Dismukes G.C."/>
        </authorList>
    </citation>
    <scope>NUCLEOTIDE SEQUENCE [LARGE SCALE GENOMIC DNA]</scope>
    <source>
        <strain evidence="1 2">CS-328</strain>
    </source>
</reference>
<sequence length="70" mass="7635">MSAGELLRQANQLKRSGRLDEAIALHQSPPTTTLARITEIQGNGDEVRSPFGKQPQPPQADYSLAVCFLD</sequence>
<gene>
    <name evidence="1" type="ORF">AmaxDRAFT_4799</name>
</gene>
<protein>
    <submittedName>
        <fullName evidence="1">Uncharacterized protein</fullName>
    </submittedName>
</protein>
<accession>B5W7P9</accession>
<name>B5W7P9_LIMMA</name>
<keyword evidence="2" id="KW-1185">Reference proteome</keyword>
<comment type="caution">
    <text evidence="1">The sequence shown here is derived from an EMBL/GenBank/DDBJ whole genome shotgun (WGS) entry which is preliminary data.</text>
</comment>
<organism evidence="1 2">
    <name type="scientific">Limnospira maxima CS-328</name>
    <dbReference type="NCBI Taxonomy" id="513049"/>
    <lineage>
        <taxon>Bacteria</taxon>
        <taxon>Bacillati</taxon>
        <taxon>Cyanobacteriota</taxon>
        <taxon>Cyanophyceae</taxon>
        <taxon>Oscillatoriophycideae</taxon>
        <taxon>Oscillatoriales</taxon>
        <taxon>Sirenicapillariaceae</taxon>
        <taxon>Limnospira</taxon>
    </lineage>
</organism>
<dbReference type="EMBL" id="ABYK01000055">
    <property type="protein sequence ID" value="EDZ92428.1"/>
    <property type="molecule type" value="Genomic_DNA"/>
</dbReference>
<evidence type="ECO:0000313" key="2">
    <source>
        <dbReference type="Proteomes" id="UP000004061"/>
    </source>
</evidence>
<dbReference type="AlphaFoldDB" id="B5W7P9"/>
<dbReference type="Proteomes" id="UP000004061">
    <property type="component" value="Unassembled WGS sequence"/>
</dbReference>
<proteinExistence type="predicted"/>